<keyword evidence="3" id="KW-1185">Reference proteome</keyword>
<dbReference type="STRING" id="1075417.SAMN05421823_105177"/>
<organism evidence="2 3">
    <name type="scientific">Catalinimonas alkaloidigena</name>
    <dbReference type="NCBI Taxonomy" id="1075417"/>
    <lineage>
        <taxon>Bacteria</taxon>
        <taxon>Pseudomonadati</taxon>
        <taxon>Bacteroidota</taxon>
        <taxon>Cytophagia</taxon>
        <taxon>Cytophagales</taxon>
        <taxon>Catalimonadaceae</taxon>
        <taxon>Catalinimonas</taxon>
    </lineage>
</organism>
<evidence type="ECO:0000313" key="3">
    <source>
        <dbReference type="Proteomes" id="UP000198510"/>
    </source>
</evidence>
<dbReference type="AlphaFoldDB" id="A0A1G9J1Z6"/>
<name>A0A1G9J1Z6_9BACT</name>
<evidence type="ECO:0000256" key="1">
    <source>
        <dbReference type="SAM" id="MobiDB-lite"/>
    </source>
</evidence>
<proteinExistence type="predicted"/>
<dbReference type="Proteomes" id="UP000198510">
    <property type="component" value="Unassembled WGS sequence"/>
</dbReference>
<accession>A0A1G9J1Z6</accession>
<feature type="compositionally biased region" description="Polar residues" evidence="1">
    <location>
        <begin position="125"/>
        <end position="134"/>
    </location>
</feature>
<protein>
    <submittedName>
        <fullName evidence="2">Uncharacterized protein</fullName>
    </submittedName>
</protein>
<feature type="region of interest" description="Disordered" evidence="1">
    <location>
        <begin position="120"/>
        <end position="159"/>
    </location>
</feature>
<reference evidence="2 3" key="1">
    <citation type="submission" date="2016-10" db="EMBL/GenBank/DDBJ databases">
        <authorList>
            <person name="de Groot N.N."/>
        </authorList>
    </citation>
    <scope>NUCLEOTIDE SEQUENCE [LARGE SCALE GENOMIC DNA]</scope>
    <source>
        <strain evidence="2 3">DSM 25186</strain>
    </source>
</reference>
<gene>
    <name evidence="2" type="ORF">SAMN05421823_105177</name>
</gene>
<dbReference type="EMBL" id="FNFO01000005">
    <property type="protein sequence ID" value="SDL31489.1"/>
    <property type="molecule type" value="Genomic_DNA"/>
</dbReference>
<sequence>MKLNSKNSLRLTSPVAAWFLKRICLLVGLYCCVIVSVRAQSDNSQKPDIIYKTDGTTLESIVVEISPTEIQYRRFSSPQGAIFKMSTDKVRKIEYPNGMVDDFDAPLSPDRPLPYIDRAEPAPVFTNTPSSQSAGIEMDPIGDDEERVEGSEERERSRKRYRVANTENAEMVMKKRKYMRGPDIPVELPARSVTGLDIVRVRLDSLLQDERPVGEYAGVYEWQGVDFASPNARVAWKIEWDNVYLNPKEWTGYSWRSHPKADKKVKIKGNELFVGGTKLGDFVMLERGDKIVRGFLYTSNNGRELFLWKVE</sequence>
<evidence type="ECO:0000313" key="2">
    <source>
        <dbReference type="EMBL" id="SDL31489.1"/>
    </source>
</evidence>